<comment type="caution">
    <text evidence="2">The sequence shown here is derived from an EMBL/GenBank/DDBJ whole genome shotgun (WGS) entry which is preliminary data.</text>
</comment>
<proteinExistence type="predicted"/>
<keyword evidence="1" id="KW-0732">Signal</keyword>
<reference evidence="2" key="2">
    <citation type="submission" date="2023-05" db="EMBL/GenBank/DDBJ databases">
        <authorList>
            <consortium name="Lawrence Berkeley National Laboratory"/>
            <person name="Steindorff A."/>
            <person name="Hensen N."/>
            <person name="Bonometti L."/>
            <person name="Westerberg I."/>
            <person name="Brannstrom I.O."/>
            <person name="Guillou S."/>
            <person name="Cros-Aarteil S."/>
            <person name="Calhoun S."/>
            <person name="Haridas S."/>
            <person name="Kuo A."/>
            <person name="Mondo S."/>
            <person name="Pangilinan J."/>
            <person name="Riley R."/>
            <person name="Labutti K."/>
            <person name="Andreopoulos B."/>
            <person name="Lipzen A."/>
            <person name="Chen C."/>
            <person name="Yanf M."/>
            <person name="Daum C."/>
            <person name="Ng V."/>
            <person name="Clum A."/>
            <person name="Ohm R."/>
            <person name="Martin F."/>
            <person name="Silar P."/>
            <person name="Natvig D."/>
            <person name="Lalanne C."/>
            <person name="Gautier V."/>
            <person name="Ament-Velasquez S.L."/>
            <person name="Kruys A."/>
            <person name="Hutchinson M.I."/>
            <person name="Powell A.J."/>
            <person name="Barry K."/>
            <person name="Miller A.N."/>
            <person name="Grigoriev I.V."/>
            <person name="Debuchy R."/>
            <person name="Gladieux P."/>
            <person name="Thoren M.H."/>
            <person name="Johannesson H."/>
        </authorList>
    </citation>
    <scope>NUCLEOTIDE SEQUENCE</scope>
    <source>
        <strain evidence="2">PSN293</strain>
    </source>
</reference>
<evidence type="ECO:0000313" key="2">
    <source>
        <dbReference type="EMBL" id="KAK4210456.1"/>
    </source>
</evidence>
<accession>A0AAN7B2L7</accession>
<sequence>MMHLLCTLLSLSTLSTALPQASGSPGVSPTVQSMVMSGPGCPAGASGTAQHLVDGRPVFLFPEWNLSLPQKAGPVTTAANEDSKWCTESIQLVNGPVGMQLRIASITVGGWASLDEGSKLRLDVETSLGEKVASNQTTTLGSADLKGGNFTVPLATQPTDIWSACVGADGIVPALVIRTGVTLIGSSAASVGAVGSADKTELAKALSIFFTPAWRPCA</sequence>
<dbReference type="AlphaFoldDB" id="A0AAN7B2L7"/>
<evidence type="ECO:0000313" key="3">
    <source>
        <dbReference type="Proteomes" id="UP001301769"/>
    </source>
</evidence>
<dbReference type="Pfam" id="PF14273">
    <property type="entry name" value="DUF4360"/>
    <property type="match status" value="1"/>
</dbReference>
<feature type="chain" id="PRO_5043055429" description="Secreted protein" evidence="1">
    <location>
        <begin position="18"/>
        <end position="218"/>
    </location>
</feature>
<dbReference type="Proteomes" id="UP001301769">
    <property type="component" value="Unassembled WGS sequence"/>
</dbReference>
<organism evidence="2 3">
    <name type="scientific">Rhypophila decipiens</name>
    <dbReference type="NCBI Taxonomy" id="261697"/>
    <lineage>
        <taxon>Eukaryota</taxon>
        <taxon>Fungi</taxon>
        <taxon>Dikarya</taxon>
        <taxon>Ascomycota</taxon>
        <taxon>Pezizomycotina</taxon>
        <taxon>Sordariomycetes</taxon>
        <taxon>Sordariomycetidae</taxon>
        <taxon>Sordariales</taxon>
        <taxon>Naviculisporaceae</taxon>
        <taxon>Rhypophila</taxon>
    </lineage>
</organism>
<gene>
    <name evidence="2" type="ORF">QBC37DRAFT_442736</name>
</gene>
<evidence type="ECO:0008006" key="4">
    <source>
        <dbReference type="Google" id="ProtNLM"/>
    </source>
</evidence>
<protein>
    <recommendedName>
        <fullName evidence="4">Secreted protein</fullName>
    </recommendedName>
</protein>
<evidence type="ECO:0000256" key="1">
    <source>
        <dbReference type="SAM" id="SignalP"/>
    </source>
</evidence>
<keyword evidence="3" id="KW-1185">Reference proteome</keyword>
<dbReference type="InterPro" id="IPR025649">
    <property type="entry name" value="DUF4360"/>
</dbReference>
<dbReference type="EMBL" id="MU858174">
    <property type="protein sequence ID" value="KAK4210456.1"/>
    <property type="molecule type" value="Genomic_DNA"/>
</dbReference>
<feature type="signal peptide" evidence="1">
    <location>
        <begin position="1"/>
        <end position="17"/>
    </location>
</feature>
<name>A0AAN7B2L7_9PEZI</name>
<reference evidence="2" key="1">
    <citation type="journal article" date="2023" name="Mol. Phylogenet. Evol.">
        <title>Genome-scale phylogeny and comparative genomics of the fungal order Sordariales.</title>
        <authorList>
            <person name="Hensen N."/>
            <person name="Bonometti L."/>
            <person name="Westerberg I."/>
            <person name="Brannstrom I.O."/>
            <person name="Guillou S."/>
            <person name="Cros-Aarteil S."/>
            <person name="Calhoun S."/>
            <person name="Haridas S."/>
            <person name="Kuo A."/>
            <person name="Mondo S."/>
            <person name="Pangilinan J."/>
            <person name="Riley R."/>
            <person name="LaButti K."/>
            <person name="Andreopoulos B."/>
            <person name="Lipzen A."/>
            <person name="Chen C."/>
            <person name="Yan M."/>
            <person name="Daum C."/>
            <person name="Ng V."/>
            <person name="Clum A."/>
            <person name="Steindorff A."/>
            <person name="Ohm R.A."/>
            <person name="Martin F."/>
            <person name="Silar P."/>
            <person name="Natvig D.O."/>
            <person name="Lalanne C."/>
            <person name="Gautier V."/>
            <person name="Ament-Velasquez S.L."/>
            <person name="Kruys A."/>
            <person name="Hutchinson M.I."/>
            <person name="Powell A.J."/>
            <person name="Barry K."/>
            <person name="Miller A.N."/>
            <person name="Grigoriev I.V."/>
            <person name="Debuchy R."/>
            <person name="Gladieux P."/>
            <person name="Hiltunen Thoren M."/>
            <person name="Johannesson H."/>
        </authorList>
    </citation>
    <scope>NUCLEOTIDE SEQUENCE</scope>
    <source>
        <strain evidence="2">PSN293</strain>
    </source>
</reference>